<name>A0ABM8D7X2_9NOCA</name>
<feature type="transmembrane region" description="Helical" evidence="2">
    <location>
        <begin position="137"/>
        <end position="156"/>
    </location>
</feature>
<reference evidence="3 4" key="1">
    <citation type="submission" date="2022-11" db="EMBL/GenBank/DDBJ databases">
        <title>Genome Sequencing of Nocardia sp. ON39_IFM12276 and assembly.</title>
        <authorList>
            <person name="Shimojima M."/>
            <person name="Toyokawa M."/>
            <person name="Uesaka K."/>
        </authorList>
    </citation>
    <scope>NUCLEOTIDE SEQUENCE [LARGE SCALE GENOMIC DNA]</scope>
    <source>
        <strain evidence="3 4">IFM 12276</strain>
    </source>
</reference>
<keyword evidence="4" id="KW-1185">Reference proteome</keyword>
<feature type="transmembrane region" description="Helical" evidence="2">
    <location>
        <begin position="76"/>
        <end position="98"/>
    </location>
</feature>
<keyword evidence="2" id="KW-0812">Transmembrane</keyword>
<sequence>MNNSYGQPGVRAGNKAPSTWHAALAVIGACLGGGGICVGALFGIRELNSSTSGLPDATKDFDAWWAATRIRSVQEILLAVSALQALVLIAGAVLLLLGKSAGRPAVLIGSAWGFFGGLITATYGGEYGVAAQSAASPFYLILGAALCSVALVAIATSPPGRPTVSPAPLPQPGHRSPVPQFGTQPPTPQFGAESPMPQSGAASPVPQSGAAFPVYPSGGQPPEPQFGQHPPAPQSRSPR</sequence>
<gene>
    <name evidence="3" type="ORF">IFM12276_65550</name>
</gene>
<feature type="transmembrane region" description="Helical" evidence="2">
    <location>
        <begin position="104"/>
        <end position="125"/>
    </location>
</feature>
<evidence type="ECO:0000313" key="3">
    <source>
        <dbReference type="EMBL" id="BDU03527.1"/>
    </source>
</evidence>
<keyword evidence="2" id="KW-1133">Transmembrane helix</keyword>
<keyword evidence="2" id="KW-0472">Membrane</keyword>
<feature type="transmembrane region" description="Helical" evidence="2">
    <location>
        <begin position="20"/>
        <end position="44"/>
    </location>
</feature>
<dbReference type="RefSeq" id="WP_281876695.1">
    <property type="nucleotide sequence ID" value="NZ_AP026978.1"/>
</dbReference>
<accession>A0ABM8D7X2</accession>
<dbReference type="EMBL" id="AP026978">
    <property type="protein sequence ID" value="BDU03527.1"/>
    <property type="molecule type" value="Genomic_DNA"/>
</dbReference>
<feature type="compositionally biased region" description="Pro residues" evidence="1">
    <location>
        <begin position="160"/>
        <end position="171"/>
    </location>
</feature>
<evidence type="ECO:0000313" key="4">
    <source>
        <dbReference type="Proteomes" id="UP001317870"/>
    </source>
</evidence>
<evidence type="ECO:0000256" key="1">
    <source>
        <dbReference type="SAM" id="MobiDB-lite"/>
    </source>
</evidence>
<evidence type="ECO:0000256" key="2">
    <source>
        <dbReference type="SAM" id="Phobius"/>
    </source>
</evidence>
<organism evidence="3 4">
    <name type="scientific">Nocardia sputorum</name>
    <dbReference type="NCBI Taxonomy" id="2984338"/>
    <lineage>
        <taxon>Bacteria</taxon>
        <taxon>Bacillati</taxon>
        <taxon>Actinomycetota</taxon>
        <taxon>Actinomycetes</taxon>
        <taxon>Mycobacteriales</taxon>
        <taxon>Nocardiaceae</taxon>
        <taxon>Nocardia</taxon>
    </lineage>
</organism>
<protein>
    <submittedName>
        <fullName evidence="3">Uncharacterized protein</fullName>
    </submittedName>
</protein>
<feature type="region of interest" description="Disordered" evidence="1">
    <location>
        <begin position="160"/>
        <end position="239"/>
    </location>
</feature>
<dbReference type="Proteomes" id="UP001317870">
    <property type="component" value="Chromosome"/>
</dbReference>
<proteinExistence type="predicted"/>